<organism evidence="13 14">
    <name type="scientific">Bacillus cereus (strain ATCC 14579 / DSM 31 / CCUG 7414 / JCM 2152 / NBRC 15305 / NCIMB 9373 / NCTC 2599 / NRRL B-3711)</name>
    <dbReference type="NCBI Taxonomy" id="226900"/>
    <lineage>
        <taxon>Bacteria</taxon>
        <taxon>Bacillati</taxon>
        <taxon>Bacillota</taxon>
        <taxon>Bacilli</taxon>
        <taxon>Bacillales</taxon>
        <taxon>Bacillaceae</taxon>
        <taxon>Bacillus</taxon>
        <taxon>Bacillus cereus group</taxon>
    </lineage>
</organism>
<dbReference type="GO" id="GO:0005886">
    <property type="term" value="C:plasma membrane"/>
    <property type="evidence" value="ECO:0000318"/>
    <property type="project" value="GO_Central"/>
</dbReference>
<proteinExistence type="inferred from homology"/>
<dbReference type="PANTHER" id="PTHR43141:SF5">
    <property type="entry name" value="CYTOCHROME BD-I UBIQUINOL OXIDASE SUBUNIT 2"/>
    <property type="match status" value="1"/>
</dbReference>
<accession>Q816N2</accession>
<dbReference type="HOGENOM" id="CLU_049294_0_1_9"/>
<keyword evidence="5" id="KW-0349">Heme</keyword>
<name>Q816N2_BACCR</name>
<evidence type="ECO:0000256" key="4">
    <source>
        <dbReference type="ARBA" id="ARBA00022475"/>
    </source>
</evidence>
<feature type="transmembrane region" description="Helical" evidence="12">
    <location>
        <begin position="232"/>
        <end position="253"/>
    </location>
</feature>
<evidence type="ECO:0000256" key="1">
    <source>
        <dbReference type="ARBA" id="ARBA00004651"/>
    </source>
</evidence>
<feature type="transmembrane region" description="Helical" evidence="12">
    <location>
        <begin position="123"/>
        <end position="145"/>
    </location>
</feature>
<evidence type="ECO:0000256" key="10">
    <source>
        <dbReference type="ARBA" id="ARBA00023004"/>
    </source>
</evidence>
<dbReference type="InterPro" id="IPR003317">
    <property type="entry name" value="Cyt-d_oxidase_su2"/>
</dbReference>
<feature type="transmembrane region" description="Helical" evidence="12">
    <location>
        <begin position="7"/>
        <end position="27"/>
    </location>
</feature>
<dbReference type="PIRSF" id="PIRSF000267">
    <property type="entry name" value="Cyt_oxidse_sub2"/>
    <property type="match status" value="1"/>
</dbReference>
<evidence type="ECO:0000313" key="14">
    <source>
        <dbReference type="Proteomes" id="UP000001417"/>
    </source>
</evidence>
<dbReference type="KEGG" id="bce:BC4793"/>
<evidence type="ECO:0000256" key="9">
    <source>
        <dbReference type="ARBA" id="ARBA00022989"/>
    </source>
</evidence>
<sequence>MWLMSHDMLAIIWFGLWGVIWTVYFILDGYALGNGMIFPFVTKDRQERNQLQEAIGPFWGGNEVWLITAGGATFAAFPVTYANMFSYLYTPLFLVLLALFARAAGLEFMHKDDSPIWQKTCKWAFAIGSFLIAFLFGVTFANLYYGLQIGKNGYEGNLLSLLNHYGILGGLFFTAIFVVSGALWVMIKTTGEVSDRAYKIARPFSMAAAIILAIFYVATANRTNLFQNFTEYPVLFILPVLAMLMSVLALIMVYKHKIGLAFTFVCLTIAMFMTTGFAGMFPRMLPSRINDAYSTTLYNAAGSQLNLKIMFFVAMVMVPIVIGYQLWSYSIFKNKIHKDSAKGYH</sequence>
<dbReference type="EMBL" id="AE016877">
    <property type="protein sequence ID" value="AAP11696.1"/>
    <property type="molecule type" value="Genomic_DNA"/>
</dbReference>
<dbReference type="GO" id="GO:0019646">
    <property type="term" value="P:aerobic electron transport chain"/>
    <property type="evidence" value="ECO:0000318"/>
    <property type="project" value="GO_Central"/>
</dbReference>
<comment type="subcellular location">
    <subcellularLocation>
        <location evidence="1">Cell membrane</location>
        <topology evidence="1">Multi-pass membrane protein</topology>
    </subcellularLocation>
</comment>
<dbReference type="EC" id="1.10.3.-" evidence="13"/>
<evidence type="ECO:0000256" key="5">
    <source>
        <dbReference type="ARBA" id="ARBA00022617"/>
    </source>
</evidence>
<feature type="transmembrane region" description="Helical" evidence="12">
    <location>
        <begin position="165"/>
        <end position="187"/>
    </location>
</feature>
<keyword evidence="4" id="KW-1003">Cell membrane</keyword>
<dbReference type="GO" id="GO:0070069">
    <property type="term" value="C:cytochrome complex"/>
    <property type="evidence" value="ECO:0000318"/>
    <property type="project" value="GO_Central"/>
</dbReference>
<reference evidence="13 14" key="1">
    <citation type="journal article" date="2003" name="Nature">
        <title>Genome sequence of Bacillus cereus and comparative analysis with Bacillus anthracis.</title>
        <authorList>
            <person name="Ivanova N."/>
            <person name="Sorokin A."/>
            <person name="Anderson I."/>
            <person name="Galleron N."/>
            <person name="Candelon B."/>
            <person name="Kapatral V."/>
            <person name="Bhattacharyya A."/>
            <person name="Reznik G."/>
            <person name="Mikhailova N."/>
            <person name="Lapidus A."/>
            <person name="Chu L."/>
            <person name="Mazur M."/>
            <person name="Goltsman E."/>
            <person name="Larsen N."/>
            <person name="D'Souza M."/>
            <person name="Walunas T."/>
            <person name="Grechkin Y."/>
            <person name="Pusch G."/>
            <person name="Haselkorn R."/>
            <person name="Fonstein M."/>
            <person name="Ehrlich S.D."/>
            <person name="Overbeek R."/>
            <person name="Kyrpides N."/>
        </authorList>
    </citation>
    <scope>NUCLEOTIDE SEQUENCE [LARGE SCALE GENOMIC DNA]</scope>
    <source>
        <strain evidence="14">ATCC 14579 / DSM 31 / CCUG 7414 / JCM 2152 / NBRC 15305 / NCIMB 9373 / NCTC 2599 / NRRL B-3711</strain>
    </source>
</reference>
<dbReference type="GO" id="GO:0009055">
    <property type="term" value="F:electron transfer activity"/>
    <property type="evidence" value="ECO:0000318"/>
    <property type="project" value="GO_Central"/>
</dbReference>
<evidence type="ECO:0000256" key="11">
    <source>
        <dbReference type="ARBA" id="ARBA00023136"/>
    </source>
</evidence>
<keyword evidence="8" id="KW-0249">Electron transport</keyword>
<evidence type="ECO:0000256" key="6">
    <source>
        <dbReference type="ARBA" id="ARBA00022692"/>
    </source>
</evidence>
<evidence type="ECO:0000313" key="13">
    <source>
        <dbReference type="EMBL" id="AAP11696.1"/>
    </source>
</evidence>
<dbReference type="GO" id="GO:0016682">
    <property type="term" value="F:oxidoreductase activity, acting on diphenols and related substances as donors, oxygen as acceptor"/>
    <property type="evidence" value="ECO:0000318"/>
    <property type="project" value="GO_Central"/>
</dbReference>
<feature type="transmembrane region" description="Helical" evidence="12">
    <location>
        <begin position="199"/>
        <end position="220"/>
    </location>
</feature>
<dbReference type="AlphaFoldDB" id="Q816N2"/>
<keyword evidence="10" id="KW-0408">Iron</keyword>
<evidence type="ECO:0000256" key="8">
    <source>
        <dbReference type="ARBA" id="ARBA00022982"/>
    </source>
</evidence>
<keyword evidence="9 12" id="KW-1133">Transmembrane helix</keyword>
<dbReference type="PATRIC" id="fig|226900.8.peg.4960"/>
<keyword evidence="14" id="KW-1185">Reference proteome</keyword>
<keyword evidence="13" id="KW-0560">Oxidoreductase</keyword>
<gene>
    <name evidence="13" type="ordered locus">BC_4793</name>
</gene>
<feature type="transmembrane region" description="Helical" evidence="12">
    <location>
        <begin position="260"/>
        <end position="281"/>
    </location>
</feature>
<dbReference type="PANTHER" id="PTHR43141">
    <property type="entry name" value="CYTOCHROME BD2 SUBUNIT II"/>
    <property type="match status" value="1"/>
</dbReference>
<dbReference type="Proteomes" id="UP000001417">
    <property type="component" value="Chromosome"/>
</dbReference>
<keyword evidence="11 12" id="KW-0472">Membrane</keyword>
<dbReference type="Pfam" id="PF02322">
    <property type="entry name" value="Cyt_bd_oxida_II"/>
    <property type="match status" value="1"/>
</dbReference>
<keyword evidence="7" id="KW-0479">Metal-binding</keyword>
<comment type="similarity">
    <text evidence="2">Belongs to the cytochrome ubiquinol oxidase subunit 2 family.</text>
</comment>
<evidence type="ECO:0000256" key="7">
    <source>
        <dbReference type="ARBA" id="ARBA00022723"/>
    </source>
</evidence>
<evidence type="ECO:0000256" key="3">
    <source>
        <dbReference type="ARBA" id="ARBA00022448"/>
    </source>
</evidence>
<feature type="transmembrane region" description="Helical" evidence="12">
    <location>
        <begin position="84"/>
        <end position="103"/>
    </location>
</feature>
<protein>
    <submittedName>
        <fullName evidence="13">Cytochrome d ubiquinol oxidase subunit II</fullName>
        <ecNumber evidence="13">1.10.3.-</ecNumber>
    </submittedName>
</protein>
<dbReference type="GO" id="GO:0046872">
    <property type="term" value="F:metal ion binding"/>
    <property type="evidence" value="ECO:0007669"/>
    <property type="project" value="UniProtKB-KW"/>
</dbReference>
<keyword evidence="6 12" id="KW-0812">Transmembrane</keyword>
<evidence type="ECO:0000256" key="12">
    <source>
        <dbReference type="SAM" id="Phobius"/>
    </source>
</evidence>
<dbReference type="NCBIfam" id="TIGR00203">
    <property type="entry name" value="cydB"/>
    <property type="match status" value="1"/>
</dbReference>
<feature type="transmembrane region" description="Helical" evidence="12">
    <location>
        <begin position="309"/>
        <end position="332"/>
    </location>
</feature>
<evidence type="ECO:0000256" key="2">
    <source>
        <dbReference type="ARBA" id="ARBA00007543"/>
    </source>
</evidence>
<keyword evidence="3" id="KW-0813">Transport</keyword>